<dbReference type="SUPFAM" id="SSF54427">
    <property type="entry name" value="NTF2-like"/>
    <property type="match status" value="1"/>
</dbReference>
<dbReference type="InterPro" id="IPR037401">
    <property type="entry name" value="SnoaL-like"/>
</dbReference>
<evidence type="ECO:0000313" key="3">
    <source>
        <dbReference type="Proteomes" id="UP001596031"/>
    </source>
</evidence>
<dbReference type="EMBL" id="JBHSMS010000072">
    <property type="protein sequence ID" value="MFC5513526.1"/>
    <property type="molecule type" value="Genomic_DNA"/>
</dbReference>
<comment type="caution">
    <text evidence="2">The sequence shown here is derived from an EMBL/GenBank/DDBJ whole genome shotgun (WGS) entry which is preliminary data.</text>
</comment>
<dbReference type="InterPro" id="IPR032710">
    <property type="entry name" value="NTF2-like_dom_sf"/>
</dbReference>
<proteinExistence type="predicted"/>
<dbReference type="PANTHER" id="PTHR41252">
    <property type="entry name" value="BLR2505 PROTEIN"/>
    <property type="match status" value="1"/>
</dbReference>
<evidence type="ECO:0000259" key="1">
    <source>
        <dbReference type="Pfam" id="PF12680"/>
    </source>
</evidence>
<feature type="domain" description="SnoaL-like" evidence="1">
    <location>
        <begin position="14"/>
        <end position="117"/>
    </location>
</feature>
<reference evidence="3" key="1">
    <citation type="journal article" date="2019" name="Int. J. Syst. Evol. Microbiol.">
        <title>The Global Catalogue of Microorganisms (GCM) 10K type strain sequencing project: providing services to taxonomists for standard genome sequencing and annotation.</title>
        <authorList>
            <consortium name="The Broad Institute Genomics Platform"/>
            <consortium name="The Broad Institute Genome Sequencing Center for Infectious Disease"/>
            <person name="Wu L."/>
            <person name="Ma J."/>
        </authorList>
    </citation>
    <scope>NUCLEOTIDE SEQUENCE [LARGE SCALE GENOMIC DNA]</scope>
    <source>
        <strain evidence="3">CCUG 38813</strain>
    </source>
</reference>
<protein>
    <submittedName>
        <fullName evidence="2">Nuclear transport factor 2 family protein</fullName>
    </submittedName>
</protein>
<sequence length="147" mass="16554">MDVQENKRVVMEGYQMFRNGDITHLLERCHDDAVWIEPEVENVPFAGRYDGIAEIAGFFQTLDLAVETLRFEPKEVVAEGDKVVVTGEATWLCRQTGRSYDSPWVHVFTMRDGKVAKFQSFQDTAAAERAFQPEPPGQAAAGTPLHH</sequence>
<dbReference type="Pfam" id="PF12680">
    <property type="entry name" value="SnoaL_2"/>
    <property type="match status" value="1"/>
</dbReference>
<gene>
    <name evidence="2" type="ORF">ACFPOU_20720</name>
</gene>
<keyword evidence="3" id="KW-1185">Reference proteome</keyword>
<dbReference type="Proteomes" id="UP001596031">
    <property type="component" value="Unassembled WGS sequence"/>
</dbReference>
<accession>A0ABW0PLL2</accession>
<name>A0ABW0PLL2_9BURK</name>
<dbReference type="PANTHER" id="PTHR41252:SF1">
    <property type="entry name" value="BLR2505 PROTEIN"/>
    <property type="match status" value="1"/>
</dbReference>
<dbReference type="Gene3D" id="3.10.450.50">
    <property type="match status" value="1"/>
</dbReference>
<dbReference type="RefSeq" id="WP_379725855.1">
    <property type="nucleotide sequence ID" value="NZ_JBHSMS010000072.1"/>
</dbReference>
<evidence type="ECO:0000313" key="2">
    <source>
        <dbReference type="EMBL" id="MFC5513526.1"/>
    </source>
</evidence>
<organism evidence="2 3">
    <name type="scientific">Massilia jejuensis</name>
    <dbReference type="NCBI Taxonomy" id="648894"/>
    <lineage>
        <taxon>Bacteria</taxon>
        <taxon>Pseudomonadati</taxon>
        <taxon>Pseudomonadota</taxon>
        <taxon>Betaproteobacteria</taxon>
        <taxon>Burkholderiales</taxon>
        <taxon>Oxalobacteraceae</taxon>
        <taxon>Telluria group</taxon>
        <taxon>Massilia</taxon>
    </lineage>
</organism>